<accession>A0ABD5W2N9</accession>
<reference evidence="2 3" key="1">
    <citation type="journal article" date="2019" name="Int. J. Syst. Evol. Microbiol.">
        <title>The Global Catalogue of Microorganisms (GCM) 10K type strain sequencing project: providing services to taxonomists for standard genome sequencing and annotation.</title>
        <authorList>
            <consortium name="The Broad Institute Genomics Platform"/>
            <consortium name="The Broad Institute Genome Sequencing Center for Infectious Disease"/>
            <person name="Wu L."/>
            <person name="Ma J."/>
        </authorList>
    </citation>
    <scope>NUCLEOTIDE SEQUENCE [LARGE SCALE GENOMIC DNA]</scope>
    <source>
        <strain evidence="2 3">JCM 30072</strain>
    </source>
</reference>
<dbReference type="Pfam" id="PF07790">
    <property type="entry name" value="Pilin_N"/>
    <property type="match status" value="1"/>
</dbReference>
<keyword evidence="3" id="KW-1185">Reference proteome</keyword>
<protein>
    <submittedName>
        <fullName evidence="2">Type IV pilin</fullName>
    </submittedName>
</protein>
<dbReference type="EMBL" id="JBHSZI010000001">
    <property type="protein sequence ID" value="MFC7057488.1"/>
    <property type="molecule type" value="Genomic_DNA"/>
</dbReference>
<feature type="domain" description="Archaeal Type IV pilin N-terminal" evidence="1">
    <location>
        <begin position="3"/>
        <end position="72"/>
    </location>
</feature>
<dbReference type="AlphaFoldDB" id="A0ABD5W2N9"/>
<dbReference type="GeneID" id="76629357"/>
<name>A0ABD5W2N9_9EURY</name>
<dbReference type="Proteomes" id="UP001596445">
    <property type="component" value="Unassembled WGS sequence"/>
</dbReference>
<comment type="caution">
    <text evidence="2">The sequence shown here is derived from an EMBL/GenBank/DDBJ whole genome shotgun (WGS) entry which is preliminary data.</text>
</comment>
<gene>
    <name evidence="2" type="ORF">ACFQQG_04005</name>
</gene>
<evidence type="ECO:0000313" key="2">
    <source>
        <dbReference type="EMBL" id="MFC7057488.1"/>
    </source>
</evidence>
<proteinExistence type="predicted"/>
<dbReference type="RefSeq" id="WP_267163247.1">
    <property type="nucleotide sequence ID" value="NZ_CP112972.1"/>
</dbReference>
<evidence type="ECO:0000259" key="1">
    <source>
        <dbReference type="Pfam" id="PF07790"/>
    </source>
</evidence>
<evidence type="ECO:0000313" key="3">
    <source>
        <dbReference type="Proteomes" id="UP001596445"/>
    </source>
</evidence>
<dbReference type="InterPro" id="IPR012859">
    <property type="entry name" value="Pilin_N_archaeal"/>
</dbReference>
<sequence>MSRAVSPVVGVVTLLGVTVLLSATLLGVAAVDPSVPGPTASLEVSADASTNRIEFVHRGGDTLDVSGLTWRVSVDGDPLEHQPPVPFFAATGFRAGPNGPFNSASSNQFSAGEQATLRVASTNSPEMTRGSTVSVTVLHRNTTILDVSTTAT</sequence>
<organism evidence="2 3">
    <name type="scientific">Halovenus salina</name>
    <dbReference type="NCBI Taxonomy" id="1510225"/>
    <lineage>
        <taxon>Archaea</taxon>
        <taxon>Methanobacteriati</taxon>
        <taxon>Methanobacteriota</taxon>
        <taxon>Stenosarchaea group</taxon>
        <taxon>Halobacteria</taxon>
        <taxon>Halobacteriales</taxon>
        <taxon>Haloarculaceae</taxon>
        <taxon>Halovenus</taxon>
    </lineage>
</organism>